<comment type="caution">
    <text evidence="1">The sequence shown here is derived from an EMBL/GenBank/DDBJ whole genome shotgun (WGS) entry which is preliminary data.</text>
</comment>
<reference evidence="1" key="1">
    <citation type="submission" date="2021-02" db="EMBL/GenBank/DDBJ databases">
        <authorList>
            <person name="Nowell W R."/>
        </authorList>
    </citation>
    <scope>NUCLEOTIDE SEQUENCE</scope>
</reference>
<name>A0A820SJJ0_9BILA</name>
<evidence type="ECO:0000313" key="2">
    <source>
        <dbReference type="Proteomes" id="UP000663868"/>
    </source>
</evidence>
<protein>
    <submittedName>
        <fullName evidence="1">Uncharacterized protein</fullName>
    </submittedName>
</protein>
<dbReference type="AlphaFoldDB" id="A0A820SJJ0"/>
<accession>A0A820SJJ0</accession>
<organism evidence="1 2">
    <name type="scientific">Adineta steineri</name>
    <dbReference type="NCBI Taxonomy" id="433720"/>
    <lineage>
        <taxon>Eukaryota</taxon>
        <taxon>Metazoa</taxon>
        <taxon>Spiralia</taxon>
        <taxon>Gnathifera</taxon>
        <taxon>Rotifera</taxon>
        <taxon>Eurotatoria</taxon>
        <taxon>Bdelloidea</taxon>
        <taxon>Adinetida</taxon>
        <taxon>Adinetidae</taxon>
        <taxon>Adineta</taxon>
    </lineage>
</organism>
<proteinExistence type="predicted"/>
<evidence type="ECO:0000313" key="1">
    <source>
        <dbReference type="EMBL" id="CAF4451502.1"/>
    </source>
</evidence>
<dbReference type="EMBL" id="CAJOBB010031529">
    <property type="protein sequence ID" value="CAF4451502.1"/>
    <property type="molecule type" value="Genomic_DNA"/>
</dbReference>
<feature type="non-terminal residue" evidence="1">
    <location>
        <position position="34"/>
    </location>
</feature>
<dbReference type="Proteomes" id="UP000663868">
    <property type="component" value="Unassembled WGS sequence"/>
</dbReference>
<gene>
    <name evidence="1" type="ORF">KXQ929_LOCUS53981</name>
</gene>
<sequence>MEKSIIYPNCDFTIWFRSVNENNITETPIEGKTT</sequence>